<keyword evidence="2" id="KW-0436">Ligase</keyword>
<evidence type="ECO:0000256" key="2">
    <source>
        <dbReference type="ARBA" id="ARBA00022598"/>
    </source>
</evidence>
<evidence type="ECO:0000256" key="4">
    <source>
        <dbReference type="ARBA" id="ARBA00039009"/>
    </source>
</evidence>
<evidence type="ECO:0000313" key="12">
    <source>
        <dbReference type="RefSeq" id="XP_034243329.1"/>
    </source>
</evidence>
<protein>
    <recommendedName>
        <fullName evidence="5">Medium-chain acyl-CoA ligase ACSF2, mitochondrial</fullName>
        <ecNumber evidence="4">6.2.1.2</ecNumber>
    </recommendedName>
</protein>
<dbReference type="InterPro" id="IPR000873">
    <property type="entry name" value="AMP-dep_synth/lig_dom"/>
</dbReference>
<dbReference type="AlphaFoldDB" id="A0A6P8ZP18"/>
<dbReference type="FunFam" id="3.30.300.30:FF:000008">
    <property type="entry name" value="2,3-dihydroxybenzoate-AMP ligase"/>
    <property type="match status" value="1"/>
</dbReference>
<dbReference type="PANTHER" id="PTHR43201">
    <property type="entry name" value="ACYL-COA SYNTHETASE"/>
    <property type="match status" value="1"/>
</dbReference>
<comment type="similarity">
    <text evidence="1">Belongs to the ATP-dependent AMP-binding enzyme family.</text>
</comment>
<dbReference type="Pfam" id="PF13193">
    <property type="entry name" value="AMP-binding_C"/>
    <property type="match status" value="1"/>
</dbReference>
<comment type="function">
    <text evidence="3">Acyl-CoA synthases catalyze the initial reaction in fatty acid metabolism, by forming a thioester with CoA. Has some preference toward medium-chain substrates. Plays a role in adipocyte differentiation.</text>
</comment>
<dbReference type="PROSITE" id="PS00455">
    <property type="entry name" value="AMP_BINDING"/>
    <property type="match status" value="1"/>
</dbReference>
<dbReference type="InterPro" id="IPR025110">
    <property type="entry name" value="AMP-bd_C"/>
</dbReference>
<evidence type="ECO:0000256" key="6">
    <source>
        <dbReference type="ARBA" id="ARBA00047319"/>
    </source>
</evidence>
<dbReference type="KEGG" id="tpal:117646476"/>
<evidence type="ECO:0000256" key="7">
    <source>
        <dbReference type="ARBA" id="ARBA00048277"/>
    </source>
</evidence>
<dbReference type="PANTHER" id="PTHR43201:SF5">
    <property type="entry name" value="MEDIUM-CHAIN ACYL-COA LIGASE ACSF2, MITOCHONDRIAL"/>
    <property type="match status" value="1"/>
</dbReference>
<organism evidence="12">
    <name type="scientific">Thrips palmi</name>
    <name type="common">Melon thrips</name>
    <dbReference type="NCBI Taxonomy" id="161013"/>
    <lineage>
        <taxon>Eukaryota</taxon>
        <taxon>Metazoa</taxon>
        <taxon>Ecdysozoa</taxon>
        <taxon>Arthropoda</taxon>
        <taxon>Hexapoda</taxon>
        <taxon>Insecta</taxon>
        <taxon>Pterygota</taxon>
        <taxon>Neoptera</taxon>
        <taxon>Paraneoptera</taxon>
        <taxon>Thysanoptera</taxon>
        <taxon>Terebrantia</taxon>
        <taxon>Thripoidea</taxon>
        <taxon>Thripidae</taxon>
        <taxon>Thrips</taxon>
    </lineage>
</organism>
<dbReference type="SUPFAM" id="SSF56801">
    <property type="entry name" value="Acetyl-CoA synthetase-like"/>
    <property type="match status" value="1"/>
</dbReference>
<dbReference type="GO" id="GO:0006631">
    <property type="term" value="P:fatty acid metabolic process"/>
    <property type="evidence" value="ECO:0007669"/>
    <property type="project" value="TreeGrafter"/>
</dbReference>
<dbReference type="Pfam" id="PF00501">
    <property type="entry name" value="AMP-binding"/>
    <property type="match status" value="1"/>
</dbReference>
<dbReference type="Gene3D" id="3.40.50.12780">
    <property type="entry name" value="N-terminal domain of ligase-like"/>
    <property type="match status" value="1"/>
</dbReference>
<dbReference type="OrthoDB" id="10253115at2759"/>
<accession>A0A6P8ZP18</accession>
<dbReference type="Proteomes" id="UP000515158">
    <property type="component" value="Unplaced"/>
</dbReference>
<sequence length="616" mass="66789">MPGLPGRLLLRRLRLGSASSSCRPYAHTAANSASSVATPTPTSNAAPSPEGLSYLHNTGSDPLRYISVGQLSARAAQRYGDRDAVVSVEEGVRLTYRQTLQLADSMAAGLRRLGLQQGERVAIWGPNSWRWVVTKIAVARAGMVSVDINPVYREQEALHCLSLARVAAVVVAEEHRGVRYHDLLSAIVPELAGTTGTGRESIKSAVLPDLRNIISLAKTAPPGCLSFDDVMSSASAEDVKAVEALDADISPDHGSNIQFSSGTTGRPKAILLPHLGVVNNGFFNGKRFGFHEKHHVVCLQTPLFHVYGTIVIMSSVINHGATLVLPCAGYDPRRGIAATLSEKCTVMTGTPTMHVDMVRAVEAQGTKLDTLELAITGGAPITPDFVRRMKSTLGVKRICSVYGLSETSAVVFQGTKDDTEAQMAETVGRIGENIEAKVVDPQDRLVPFGEPGELLVRGYCNMKGYFQNEEATAKTLVDGWIRTGDKFVLNESGYGRIVGRLKDMVIRGGENIYPKEVEDAIGTNADIEEVEVVGVPDERMGEELCACLKVRRGATVTAQDLRTFLKGKVASYKIPRYCVTMTDFHKTLSGKIQKFKLREECERLLAEGKLDEVKRK</sequence>
<dbReference type="EC" id="6.2.1.2" evidence="4"/>
<dbReference type="InterPro" id="IPR045851">
    <property type="entry name" value="AMP-bd_C_sf"/>
</dbReference>
<keyword evidence="11" id="KW-1185">Reference proteome</keyword>
<dbReference type="Gene3D" id="3.30.300.30">
    <property type="match status" value="1"/>
</dbReference>
<feature type="domain" description="AMP-dependent synthetase/ligase" evidence="9">
    <location>
        <begin position="74"/>
        <end position="466"/>
    </location>
</feature>
<dbReference type="InParanoid" id="A0A6P8ZP18"/>
<feature type="region of interest" description="Disordered" evidence="8">
    <location>
        <begin position="29"/>
        <end position="53"/>
    </location>
</feature>
<feature type="domain" description="AMP-binding enzyme C-terminal" evidence="10">
    <location>
        <begin position="516"/>
        <end position="591"/>
    </location>
</feature>
<evidence type="ECO:0000313" key="11">
    <source>
        <dbReference type="Proteomes" id="UP000515158"/>
    </source>
</evidence>
<dbReference type="FunCoup" id="A0A6P8ZP18">
    <property type="interactions" value="381"/>
</dbReference>
<dbReference type="RefSeq" id="XP_034243329.1">
    <property type="nucleotide sequence ID" value="XM_034387438.1"/>
</dbReference>
<dbReference type="GeneID" id="117646476"/>
<comment type="catalytic activity">
    <reaction evidence="7">
        <text>a medium-chain fatty acid + ATP + CoA = a medium-chain fatty acyl-CoA + AMP + diphosphate</text>
        <dbReference type="Rhea" id="RHEA:48340"/>
        <dbReference type="ChEBI" id="CHEBI:30616"/>
        <dbReference type="ChEBI" id="CHEBI:33019"/>
        <dbReference type="ChEBI" id="CHEBI:57287"/>
        <dbReference type="ChEBI" id="CHEBI:59558"/>
        <dbReference type="ChEBI" id="CHEBI:90546"/>
        <dbReference type="ChEBI" id="CHEBI:456215"/>
        <dbReference type="EC" id="6.2.1.2"/>
    </reaction>
</comment>
<evidence type="ECO:0000256" key="3">
    <source>
        <dbReference type="ARBA" id="ARBA00037247"/>
    </source>
</evidence>
<evidence type="ECO:0000259" key="10">
    <source>
        <dbReference type="Pfam" id="PF13193"/>
    </source>
</evidence>
<reference evidence="12" key="1">
    <citation type="submission" date="2025-08" db="UniProtKB">
        <authorList>
            <consortium name="RefSeq"/>
        </authorList>
    </citation>
    <scope>IDENTIFICATION</scope>
    <source>
        <tissue evidence="12">Total insect</tissue>
    </source>
</reference>
<gene>
    <name evidence="12" type="primary">LOC117646476</name>
</gene>
<evidence type="ECO:0000256" key="5">
    <source>
        <dbReference type="ARBA" id="ARBA00039638"/>
    </source>
</evidence>
<proteinExistence type="inferred from homology"/>
<evidence type="ECO:0000256" key="8">
    <source>
        <dbReference type="SAM" id="MobiDB-lite"/>
    </source>
</evidence>
<name>A0A6P8ZP18_THRPL</name>
<feature type="compositionally biased region" description="Low complexity" evidence="8">
    <location>
        <begin position="29"/>
        <end position="49"/>
    </location>
</feature>
<dbReference type="InterPro" id="IPR020845">
    <property type="entry name" value="AMP-binding_CS"/>
</dbReference>
<evidence type="ECO:0000259" key="9">
    <source>
        <dbReference type="Pfam" id="PF00501"/>
    </source>
</evidence>
<evidence type="ECO:0000256" key="1">
    <source>
        <dbReference type="ARBA" id="ARBA00006432"/>
    </source>
</evidence>
<dbReference type="GO" id="GO:0031956">
    <property type="term" value="F:medium-chain fatty acid-CoA ligase activity"/>
    <property type="evidence" value="ECO:0007669"/>
    <property type="project" value="UniProtKB-EC"/>
</dbReference>
<dbReference type="InterPro" id="IPR042099">
    <property type="entry name" value="ANL_N_sf"/>
</dbReference>
<comment type="catalytic activity">
    <reaction evidence="6">
        <text>octanoate + ATP + CoA = octanoyl-CoA + AMP + diphosphate</text>
        <dbReference type="Rhea" id="RHEA:33631"/>
        <dbReference type="ChEBI" id="CHEBI:25646"/>
        <dbReference type="ChEBI" id="CHEBI:30616"/>
        <dbReference type="ChEBI" id="CHEBI:33019"/>
        <dbReference type="ChEBI" id="CHEBI:57287"/>
        <dbReference type="ChEBI" id="CHEBI:57386"/>
        <dbReference type="ChEBI" id="CHEBI:456215"/>
    </reaction>
</comment>